<feature type="transmembrane region" description="Helical" evidence="6">
    <location>
        <begin position="209"/>
        <end position="228"/>
    </location>
</feature>
<dbReference type="STRING" id="573321.SAMN04488505_102376"/>
<feature type="transmembrane region" description="Helical" evidence="6">
    <location>
        <begin position="362"/>
        <end position="380"/>
    </location>
</feature>
<feature type="transmembrane region" description="Helical" evidence="6">
    <location>
        <begin position="330"/>
        <end position="350"/>
    </location>
</feature>
<reference evidence="7 8" key="1">
    <citation type="submission" date="2016-10" db="EMBL/GenBank/DDBJ databases">
        <authorList>
            <person name="de Groot N.N."/>
        </authorList>
    </citation>
    <scope>NUCLEOTIDE SEQUENCE [LARGE SCALE GENOMIC DNA]</scope>
    <source>
        <strain evidence="7 8">DSM 21039</strain>
    </source>
</reference>
<dbReference type="InterPro" id="IPR050833">
    <property type="entry name" value="Poly_Biosynth_Transport"/>
</dbReference>
<evidence type="ECO:0000313" key="7">
    <source>
        <dbReference type="EMBL" id="SEL48525.1"/>
    </source>
</evidence>
<dbReference type="InterPro" id="IPR002797">
    <property type="entry name" value="Polysacc_synth"/>
</dbReference>
<evidence type="ECO:0000256" key="2">
    <source>
        <dbReference type="ARBA" id="ARBA00022475"/>
    </source>
</evidence>
<comment type="subcellular location">
    <subcellularLocation>
        <location evidence="1">Cell membrane</location>
        <topology evidence="1">Multi-pass membrane protein</topology>
    </subcellularLocation>
</comment>
<keyword evidence="2" id="KW-1003">Cell membrane</keyword>
<feature type="transmembrane region" description="Helical" evidence="6">
    <location>
        <begin position="38"/>
        <end position="65"/>
    </location>
</feature>
<feature type="transmembrane region" description="Helical" evidence="6">
    <location>
        <begin position="152"/>
        <end position="172"/>
    </location>
</feature>
<feature type="transmembrane region" description="Helical" evidence="6">
    <location>
        <begin position="77"/>
        <end position="99"/>
    </location>
</feature>
<organism evidence="7 8">
    <name type="scientific">Chitinophaga rupis</name>
    <dbReference type="NCBI Taxonomy" id="573321"/>
    <lineage>
        <taxon>Bacteria</taxon>
        <taxon>Pseudomonadati</taxon>
        <taxon>Bacteroidota</taxon>
        <taxon>Chitinophagia</taxon>
        <taxon>Chitinophagales</taxon>
        <taxon>Chitinophagaceae</taxon>
        <taxon>Chitinophaga</taxon>
    </lineage>
</organism>
<keyword evidence="5 6" id="KW-0472">Membrane</keyword>
<gene>
    <name evidence="7" type="ORF">SAMN04488505_102376</name>
</gene>
<accession>A0A1H7QLM5</accession>
<keyword evidence="8" id="KW-1185">Reference proteome</keyword>
<keyword evidence="4 6" id="KW-1133">Transmembrane helix</keyword>
<evidence type="ECO:0000256" key="4">
    <source>
        <dbReference type="ARBA" id="ARBA00022989"/>
    </source>
</evidence>
<feature type="transmembrane region" description="Helical" evidence="6">
    <location>
        <begin position="424"/>
        <end position="442"/>
    </location>
</feature>
<keyword evidence="3 6" id="KW-0812">Transmembrane</keyword>
<dbReference type="OrthoDB" id="1224790at2"/>
<evidence type="ECO:0000256" key="1">
    <source>
        <dbReference type="ARBA" id="ARBA00004651"/>
    </source>
</evidence>
<name>A0A1H7QLM5_9BACT</name>
<feature type="transmembrane region" description="Helical" evidence="6">
    <location>
        <begin position="249"/>
        <end position="275"/>
    </location>
</feature>
<feature type="transmembrane region" description="Helical" evidence="6">
    <location>
        <begin position="454"/>
        <end position="473"/>
    </location>
</feature>
<feature type="transmembrane region" description="Helical" evidence="6">
    <location>
        <begin position="184"/>
        <end position="203"/>
    </location>
</feature>
<feature type="transmembrane region" description="Helical" evidence="6">
    <location>
        <begin position="392"/>
        <end position="412"/>
    </location>
</feature>
<evidence type="ECO:0000256" key="3">
    <source>
        <dbReference type="ARBA" id="ARBA00022692"/>
    </source>
</evidence>
<dbReference type="GO" id="GO:0005886">
    <property type="term" value="C:plasma membrane"/>
    <property type="evidence" value="ECO:0007669"/>
    <property type="project" value="UniProtKB-SubCell"/>
</dbReference>
<dbReference type="Pfam" id="PF01943">
    <property type="entry name" value="Polysacc_synt"/>
    <property type="match status" value="1"/>
</dbReference>
<evidence type="ECO:0000256" key="6">
    <source>
        <dbReference type="SAM" id="Phobius"/>
    </source>
</evidence>
<feature type="transmembrane region" description="Helical" evidence="6">
    <location>
        <begin position="479"/>
        <end position="501"/>
    </location>
</feature>
<feature type="transmembrane region" description="Helical" evidence="6">
    <location>
        <begin position="287"/>
        <end position="309"/>
    </location>
</feature>
<dbReference type="PANTHER" id="PTHR30250">
    <property type="entry name" value="PST FAMILY PREDICTED COLANIC ACID TRANSPORTER"/>
    <property type="match status" value="1"/>
</dbReference>
<proteinExistence type="predicted"/>
<protein>
    <submittedName>
        <fullName evidence="7">Membrane protein involved in the export of O-antigen and teichoic acid</fullName>
    </submittedName>
</protein>
<dbReference type="EMBL" id="FOBB01000002">
    <property type="protein sequence ID" value="SEL48525.1"/>
    <property type="molecule type" value="Genomic_DNA"/>
</dbReference>
<dbReference type="Proteomes" id="UP000198984">
    <property type="component" value="Unassembled WGS sequence"/>
</dbReference>
<dbReference type="RefSeq" id="WP_089909514.1">
    <property type="nucleotide sequence ID" value="NZ_FOBB01000002.1"/>
</dbReference>
<sequence>MLNIEGVQARIGPFFSRKIHAIFRVDTKAGMAKKISQGIIWTFFSTIVFRSIIFLTSVCVARILNREGFGEFGMVRATVDMFVAFAGFGLGMTTTRFVAEYKLSDKVKTGRIIRLSAVVSWIIGSAVGLILISSANALATRSLHAPDLANDIKYGAVAILFYSINTAQNGTLAGFEAFKSIAKINMIAGSVNFPISILLVWYFGIEGAVIGLATNAVIIAILGFFEVRKAARKYDINVNENGALKEYKVLTHFSLPAVLGNILILPVTWFCNAILVKQPNGFEDLGIYNAGLSIMLMANVVNNMLGQVLMPYAVLNFKTRSKKFEMLNSMMPWAIGILISLPCMFVPEIGDMLFGKNFSGSELRATIMIIMISTIIISHRQGIVRNIAAGSYMWWNVLNNCCWGIIALAVMYLLRNKGAEGRAAAFGIAYVCSTVIFIPFYYQKKLCDHHFIASPESIMIWLLVFFSFGLLYFMHMGSLLARGVMLMVTLTIILMLFIRYYKKYVLQTKVKAVLNKQEAYE</sequence>
<evidence type="ECO:0000313" key="8">
    <source>
        <dbReference type="Proteomes" id="UP000198984"/>
    </source>
</evidence>
<dbReference type="PANTHER" id="PTHR30250:SF11">
    <property type="entry name" value="O-ANTIGEN TRANSPORTER-RELATED"/>
    <property type="match status" value="1"/>
</dbReference>
<dbReference type="AlphaFoldDB" id="A0A1H7QLM5"/>
<evidence type="ECO:0000256" key="5">
    <source>
        <dbReference type="ARBA" id="ARBA00023136"/>
    </source>
</evidence>
<feature type="transmembrane region" description="Helical" evidence="6">
    <location>
        <begin position="111"/>
        <end position="132"/>
    </location>
</feature>